<evidence type="ECO:0000256" key="3">
    <source>
        <dbReference type="SAM" id="SignalP"/>
    </source>
</evidence>
<gene>
    <name evidence="4" type="ORF">KIPB_002701</name>
</gene>
<evidence type="ECO:0000256" key="2">
    <source>
        <dbReference type="SAM" id="Phobius"/>
    </source>
</evidence>
<evidence type="ECO:0000313" key="5">
    <source>
        <dbReference type="Proteomes" id="UP000265618"/>
    </source>
</evidence>
<sequence>MRRLVALLAVLVAALCGSVQLTAGTDVNFTFGRVSSAFVGSLEGSSEDGYGLLCLDSLNGDATAFLCGSDVTADACVDQYDYMMSSGSCMDVSADMTQVVVTGAPGAECTLSLTKEPIVWTPAPKGILRDPVVTPVTDSEGEIQGNEDLGTDNTWVVYADTDAATVTSVQIGIHSDVDPTDSLSLFVAHWDSETSSLSQDKEIYADFAADGTSDPEYVLTFDYAEDPATAINCWYMQFVVHEEEETASDADAPTGFTATYTSYYYNSEVEYDVEGAYGTVTNGNYYNNERDNWVITRDHATSGSLICTGATGGETDTLTIATGLCDGMDVTPDANEVTVLSGAISMDDSLVVDFTPETTNCFSLLWETDDDCIGAGGFTCDYTVASAMTTLHTDGVDFSSERYEPYALDTYIIGTELTNDLIFDVSITGAIADTAVLKVYSGVCKGETPVGEGTLLDTVAGGAIDVSESVILSTGDDGATACVYFTLDTQKEAGTVSDEGVEEEAFTCTYSTQKVETQTWITEMGPNTFTNTRYLSTQDDTFIVFPDTPVASVALSVDVTAMADTDSLSLSVAHCAGGNMLVLPGKALDVDFGSDILLTLDVDGTDDSLNCWVLEFVTDGADATDPDAKVFSAIYTCTEYTATDDVIVLVEDSGDIDPAYYNSQSTEWVVTSDAMAGAQLTCQGTPADGDVFSVHVGTCVDDVYTPGTEVVAVEGVYDVAFAAPHDSTNCFIVDWTTNADYLGGDMVTCEYTVTKAAESSALFTDLSGTVVLGDYVPYMTSTYIMAPNMDTEDATVGVTGTIDATASLSLYQGMCSAEGVVQGDGVLISDAASGDIDIETTTVTYTLDETGATFPCMYIVLETAAEATDGSAFSCTYSFDKSLKHWTTAMSGTLTNTRYEPTATDYYIVAPDTTVASVSLSVDVTAMGDEDLLSLYAGHCDDGTLVSMKQLMVDFSSDIIVTLDVADVTDLGSLNCWLLEFDTNGATVPEGETDHQAFSADYTCVAYTADGDDDQVILTDATGTVTPTNYYNDQHNEWVVTSDAMAGASVTCTGAAGPGDTMTVWTGVYDGEAYAKGTSVDAVDGVYTIAFADVHDATNAFSLVWDTDSDCLGGDLVTCEYTLTASGEAKYHYTETAGTFDSERYVEYMKDTYIISPNMDADSASIAVTGTIDDSATLSLYAGVCMDNEVVGDGTLVGDAIGMSTVINFEVDVAGLPCLYLVLETEADSTDDMGFTCTYAFDPYSTTTWYSDMTRTISNSRYEERIDDLYVVFPEPAVVSSVSLSVDASALVEGVDTLSLYVAHCADAGVTGEKALDVDFASDIMLTLDVDGADTSLNCWYLEFTTVGADVTDPKSFSATYTCTEYFPTVPIAYLSAVAGTIELDYSNNQHSQWVVTADVASAEVTCYGTPAAGDALTVFAGVYDGVTPSTATKGDEVTAVEGVYTIDFAAPHANTNCFFVDWVTGSEYLGEAVTCEYTVTPSVEAEYTITDVTSTFASERYVAFMDDTYVIRPKLDSDAATVSVSGTLDVDATLSVYQGVWDGETVTDGVQIYTVTGGDIDLEETEVTFTVVAEGLSPCLYLTLETNAAITEGMDFSCTYAFEAYASQSWTEEPEGQLVSARYEPRQDDTYVVSAGADVTSVTVTMTSVDIDEATDALSLYVAHCGTKEEAAVSNPTLISEQVVSGGVTTLTFDYGSEAEDSINCWYMEFVTEASAATGKGFTVDYVSKTYVPTDDVVYIDTSDAVSGTITNINYYNDQHNQWVLTNTNPMMAATVLSLSGLNGDNSDHLSIYKATCEEGEDPAVGDLVYTYNGSFDVTVTAGFDEYYHYDPSNCVVLHWDTDSDSIGAEDFNCDYTVTPLKQTTYTTTAQTGRVTSARFVPYMQDTYVISPNLDADSASVSLSGDIGFDGADLALYQGVCMDGEVVGEGTVLAEWEFGTAISYTKDILFEVDPAGLPCLYIVLETMAGATEGSFAFEYSFEAYETAVWYSDMARTISNSRYEERQDDKYVVFPEPAVVSSVSLTVDTSAMNPETDSLSLYVAHCAAADVTNAEALEVDFISEVVITLDVDGADTSMNCWYLEFTTDGADVTDPLAKAFTAEYACEQYYPTVPLVTLTEATGTITPSTYHNDQHIEWVVTSDAMAHFELSCTGMFGEGDVLTAYMADYIDGAVQNEVLATTFTPDDRDVMCARTFEAYVDTNCFTVHWDTNTDYLGGDKFTCEYVVQPYVEETYSYVEEAGTITQERYIEYAKDTYLLVPDVDTDAVSVTLSGTIDTTATLSLYQGVCDDGEVVGEGTLIDTSSGDIDVSHNIQFHEAGVCVWATLETELITEDGMGFSIEYVFESFSTTTWISEMTGSVSNSRYEERQDDIFVIFPEATIASVSLSVDVSAMDAETDSLTLSVAHCDGQVKTLGKPLVVDFTSDITLTLDVEGADESLNCWTLQFVTDGADVTDPTAVAFTADYTCNEYTPTDDVITLTDVHGTITPTNYFNNQHKEWVVTSDAMAATTFGCTGLSGEGDTVSIYTSESEEPVWTDSGDIDFEGLIAGFALYQPSNSVSLHWDTNSDYLGAEGVTCDYTVTEYTTETLYSDTLVDSMVSARYESYILDTYVMAPDANVDEGTFTITGTISTDAVFKVYQGLFDPKAHTIVGKGTLLYTSDAGEIDFSDSVPMDAPSDEGRRCVYMTLQTALVGDDTTGLGFQCDYVFETFSSTQWITDAARVFTNTRYEERQDDTYVVFPADPVASVSITIDASGIDQTTDSLSLFVAHCEDGAMSKGHFIASEFTDEPIVLTLDVDGGEDSRNCWALEFETEGSAATGTGFTATYASSMYTASPAIITVTEDSGKFDHESYYNNQSQVWVITNDAMALASVKVMGDTGDNDVVSLYSASWDGTTLSDEVLMWSGSGKDLMPSVDFSFDAMVPTNAVSVHFDTNGDYLGDVGFIVEYTVTPYTEETYLHTEVVTEFVNERYEAYAIDTYVMNPSLDNIDAMHVAVTGTIAPTDTITVFSGLCLDDVVVDAGTVVATQTGEEALAISADLFLDPPDVPPTFGTQCMYVVLEVPHDVNNPEDMHFEVTYAMESYSTTVWFDDLAGTFSNTRYEERQQDSFVVHPDTDGMLASATVTIVTDIDATTDSVGFYVAHCDVTDEGVQTVSSRKFLTNEFTADPVYLSLDLEDEESNRNCWLIQFSTQDSAHLGTGFTATYESQLYVDEEPVIHMTDAAGTVSPTNYYNNQSSEWIVTGDAMANVQLTCTGVTHADDVIEVYSGTWDGTDATERKLEWSYSGVIGERRGTFEIEFYAYEPSNCFTVHFDTNGDYIGDAGFSCEYSTSSYTKATNSFTDEVDSFDTYRYESYIEDTYLMYTDNMEALSAGITVTGTLSDTAMVMLYSGLCATGSVISRGELVDTVAGGAVDIAQSFSFPALESADSGYTCLILVLDTKAESDDVTGMGLSVDYYIQSYATETWMDAASGSISNSRYIHEQDDLWIVYPDLAMASASLSIYATDIDATDSLTVSVAHCEDGAVTLAQPLVVDFTSDVVLTLDVEGADESLNCWTLEFVTVQSAAAGMGFSCDYTMAAYTPTDDMTVLADASGVIANSDYYNNESKGWAVMSSQTMASATVSCTGSIKEGDTLSLYTAVCDGQTIVDGQQIWSGTGGLDVVNSLSFPEFDNSNCFTMHFETDGDYLGDAGFSCEYDTTVYTSATYLHSDDTGSFSSERYVPYMHDTYVMDTTHTEATSAEITLTGTISETATLSLYTGMCVGEFVQPDGTLVQTVSGGDVLIAETFSFDAPETDTTPTPCMYYTIQTAEEDTPSDMSVQCDYVIEPYATTTLITSMSGTVTNDRYLFAQDDVYVMNPAQTLAAVHVSITSYLSGSDEVLFYVGHCGTGATVTNTLLMDVQSDFTLAFDADSEAEDSINCWYIEFVTEDSPATGTGFSIEYDSVEYVETPDVVTLTDATGTISIDGDYYNNMNKSWIVKGDSLGHATVTLSGVTGGSEDTLIVSQAVCEGDDVSDKFIEYFTYGVIAEHTFEFTFHQYAETNCFTVDFVTDGDCLGGSGFTLDYKTADYSTDLTELTAASDNFSPRYISYMQDRYVMNPSISNPDAAGFKCTGTIGTSDEATFSLYTGWCEDSTVVGESVLVTTQSGALDINESINYDVPSARPTADAMNCMYVDIETMADVGDNVANMQCSYYMESYDTTTTVVDMAGTLTNERYLSRQYDTWIMAPVATNGVASVSASFSLDMDLDHGDSLSLFSGHYNAATGAFTMGRTIAADVEATTYELTMDINAEEADTTAANCWYLVFVTDSAEHVGSGFTATYESHEYIPGDNIVTLTDPTGVISNVNYYNDQHNEWIVTSDIGMASAHIVCTGSSPIRGGDYLTVASASCTGGKVDYENPGSVQWVGDLDQSLDIVFDEFVDSNCFTLHWDTNSDGVGAEGFSCQYEATAFSMVDHAIVGPSGTVFNDRYIPFMDDRYAVEVDSMKTAELTCTGSIDETDSYLNLFYGACDPSTGAIVSVADSKVESVTGSIDFSATMEFDKSDDEHAQPCFILELTTDGNVSNRGSEFSCHYTTTIRHSFWYYLLIVYIVLSFLAILAVAIVIIGGITPPGTGPGTSGYMAIAGGDAPAAPEDPAALEEGESKGEKVEGVHVPEREREHVETPEGSEGAEPAFGFVHTSEPVIARPMSEGEGEEADETAPLIKDE</sequence>
<keyword evidence="3" id="KW-0732">Signal</keyword>
<feature type="compositionally biased region" description="Basic and acidic residues" evidence="1">
    <location>
        <begin position="4641"/>
        <end position="4663"/>
    </location>
</feature>
<comment type="caution">
    <text evidence="4">The sequence shown here is derived from an EMBL/GenBank/DDBJ whole genome shotgun (WGS) entry which is preliminary data.</text>
</comment>
<proteinExistence type="predicted"/>
<name>A0A9K3GGV4_9EUKA</name>
<keyword evidence="2" id="KW-1133">Transmembrane helix</keyword>
<accession>A0A9K3GGV4</accession>
<evidence type="ECO:0000256" key="1">
    <source>
        <dbReference type="SAM" id="MobiDB-lite"/>
    </source>
</evidence>
<keyword evidence="5" id="KW-1185">Reference proteome</keyword>
<keyword evidence="2" id="KW-0472">Membrane</keyword>
<reference evidence="4 5" key="1">
    <citation type="journal article" date="2018" name="PLoS ONE">
        <title>The draft genome of Kipferlia bialata reveals reductive genome evolution in fornicate parasites.</title>
        <authorList>
            <person name="Tanifuji G."/>
            <person name="Takabayashi S."/>
            <person name="Kume K."/>
            <person name="Takagi M."/>
            <person name="Nakayama T."/>
            <person name="Kamikawa R."/>
            <person name="Inagaki Y."/>
            <person name="Hashimoto T."/>
        </authorList>
    </citation>
    <scope>NUCLEOTIDE SEQUENCE [LARGE SCALE GENOMIC DNA]</scope>
    <source>
        <strain evidence="4">NY0173</strain>
    </source>
</reference>
<feature type="region of interest" description="Disordered" evidence="1">
    <location>
        <begin position="4626"/>
        <end position="4706"/>
    </location>
</feature>
<evidence type="ECO:0000313" key="4">
    <source>
        <dbReference type="EMBL" id="GIQ81701.1"/>
    </source>
</evidence>
<feature type="transmembrane region" description="Helical" evidence="2">
    <location>
        <begin position="4581"/>
        <end position="4605"/>
    </location>
</feature>
<keyword evidence="2" id="KW-0812">Transmembrane</keyword>
<dbReference type="EMBL" id="BDIP01000470">
    <property type="protein sequence ID" value="GIQ81701.1"/>
    <property type="molecule type" value="Genomic_DNA"/>
</dbReference>
<protein>
    <submittedName>
        <fullName evidence="4">Uncharacterized protein</fullName>
    </submittedName>
</protein>
<feature type="compositionally biased region" description="Low complexity" evidence="1">
    <location>
        <begin position="4626"/>
        <end position="4635"/>
    </location>
</feature>
<feature type="signal peptide" evidence="3">
    <location>
        <begin position="1"/>
        <end position="24"/>
    </location>
</feature>
<feature type="chain" id="PRO_5039926493" evidence="3">
    <location>
        <begin position="25"/>
        <end position="4706"/>
    </location>
</feature>
<organism evidence="4 5">
    <name type="scientific">Kipferlia bialata</name>
    <dbReference type="NCBI Taxonomy" id="797122"/>
    <lineage>
        <taxon>Eukaryota</taxon>
        <taxon>Metamonada</taxon>
        <taxon>Carpediemonas-like organisms</taxon>
        <taxon>Kipferlia</taxon>
    </lineage>
</organism>
<dbReference type="Proteomes" id="UP000265618">
    <property type="component" value="Unassembled WGS sequence"/>
</dbReference>